<sequence>MRRRNRVRSMTAITRLLAIAVLGIWLVSMYCVTSIVAEYAAARYLTEYHDFASVLSTRSLQGWLGRELSEIHENYDRNRMWEAVDSGSSADSFHNINLKTREGGGFLPRLDRDEVYSAAAIYDPEGKLLECSWRDYFYFEYLTEEQWQNREERSGNNARALFDREKMTEAGRAIVADSSLTFDASAMRFTGTFDGVDLTPCKIEYIDWDAFQEALFSRGSGEYTAPGVVEDNALTWITIYEDPEATALDGERVTLYSDWFDVCYNQPAPAFSYGGSTYENVSALTEELGPKLADGLQDLTRYEGLDLLIPSVNYCTDFDGQTHYSPYFYGEGSYEEEAPQLRFYTVSIIYCSPWRTAFRELRNVYLVTFALALVLLLIVRGQIKKRLVQPVAEIVQAMGDQWKKVYHPDHAPALWGEAEGLSKAFDAELDWRHIRTNEINRLTTALEYVKSAEQNRRQMTSNIAHELKTPLAVIHSYAEGLKEHIAEEKREKYVDVILAEAERTDALVLEMLDLSRLEAGKVKLSRDEFSLIDLTRAVFEKLERTAQARNLQIEYQFPPPFTITADEGRIAQVIENFASNAVKYTPEGGRIMVCIQNGRDTVSFSITNESAPLPEEALERIWDTFYRVDEARSGGGTGLGLAIAKSIVELHGGRCSVRNTDWGVEFRFTL</sequence>
<dbReference type="Pfam" id="PF02518">
    <property type="entry name" value="HATPase_c"/>
    <property type="match status" value="1"/>
</dbReference>
<evidence type="ECO:0000313" key="9">
    <source>
        <dbReference type="EMBL" id="MBE5056925.1"/>
    </source>
</evidence>
<gene>
    <name evidence="9" type="ORF">INF37_13105</name>
</gene>
<dbReference type="PANTHER" id="PTHR45453:SF1">
    <property type="entry name" value="PHOSPHATE REGULON SENSOR PROTEIN PHOR"/>
    <property type="match status" value="1"/>
</dbReference>
<dbReference type="Pfam" id="PF00512">
    <property type="entry name" value="HisKA"/>
    <property type="match status" value="1"/>
</dbReference>
<dbReference type="SUPFAM" id="SSF55874">
    <property type="entry name" value="ATPase domain of HSP90 chaperone/DNA topoisomerase II/histidine kinase"/>
    <property type="match status" value="1"/>
</dbReference>
<dbReference type="RefSeq" id="WP_193538755.1">
    <property type="nucleotide sequence ID" value="NZ_JADCKF010000012.1"/>
</dbReference>
<dbReference type="PANTHER" id="PTHR45453">
    <property type="entry name" value="PHOSPHATE REGULON SENSOR PROTEIN PHOR"/>
    <property type="match status" value="1"/>
</dbReference>
<dbReference type="InterPro" id="IPR003594">
    <property type="entry name" value="HATPase_dom"/>
</dbReference>
<evidence type="ECO:0000259" key="8">
    <source>
        <dbReference type="PROSITE" id="PS50109"/>
    </source>
</evidence>
<keyword evidence="4" id="KW-0597">Phosphoprotein</keyword>
<dbReference type="SMART" id="SM00387">
    <property type="entry name" value="HATPase_c"/>
    <property type="match status" value="1"/>
</dbReference>
<evidence type="ECO:0000256" key="5">
    <source>
        <dbReference type="ARBA" id="ARBA00022679"/>
    </source>
</evidence>
<keyword evidence="5" id="KW-0808">Transferase</keyword>
<dbReference type="InterPro" id="IPR050351">
    <property type="entry name" value="BphY/WalK/GraS-like"/>
</dbReference>
<dbReference type="InterPro" id="IPR004358">
    <property type="entry name" value="Sig_transdc_His_kin-like_C"/>
</dbReference>
<evidence type="ECO:0000256" key="6">
    <source>
        <dbReference type="ARBA" id="ARBA00022777"/>
    </source>
</evidence>
<comment type="catalytic activity">
    <reaction evidence="1">
        <text>ATP + protein L-histidine = ADP + protein N-phospho-L-histidine.</text>
        <dbReference type="EC" id="2.7.13.3"/>
    </reaction>
</comment>
<dbReference type="PROSITE" id="PS50109">
    <property type="entry name" value="HIS_KIN"/>
    <property type="match status" value="1"/>
</dbReference>
<dbReference type="Proteomes" id="UP000806211">
    <property type="component" value="Unassembled WGS sequence"/>
</dbReference>
<dbReference type="SUPFAM" id="SSF47384">
    <property type="entry name" value="Homodimeric domain of signal transducing histidine kinase"/>
    <property type="match status" value="1"/>
</dbReference>
<dbReference type="EC" id="2.7.13.3" evidence="3"/>
<evidence type="ECO:0000256" key="4">
    <source>
        <dbReference type="ARBA" id="ARBA00022553"/>
    </source>
</evidence>
<evidence type="ECO:0000256" key="2">
    <source>
        <dbReference type="ARBA" id="ARBA00004370"/>
    </source>
</evidence>
<dbReference type="SMART" id="SM00388">
    <property type="entry name" value="HisKA"/>
    <property type="match status" value="1"/>
</dbReference>
<dbReference type="Gene3D" id="1.10.287.130">
    <property type="match status" value="1"/>
</dbReference>
<evidence type="ECO:0000256" key="7">
    <source>
        <dbReference type="ARBA" id="ARBA00023012"/>
    </source>
</evidence>
<comment type="subcellular location">
    <subcellularLocation>
        <location evidence="2">Membrane</location>
    </subcellularLocation>
</comment>
<dbReference type="InterPro" id="IPR005467">
    <property type="entry name" value="His_kinase_dom"/>
</dbReference>
<dbReference type="CDD" id="cd00075">
    <property type="entry name" value="HATPase"/>
    <property type="match status" value="1"/>
</dbReference>
<dbReference type="PRINTS" id="PR00344">
    <property type="entry name" value="BCTRLSENSOR"/>
</dbReference>
<feature type="domain" description="Histidine kinase" evidence="8">
    <location>
        <begin position="462"/>
        <end position="670"/>
    </location>
</feature>
<reference evidence="9 10" key="1">
    <citation type="submission" date="2020-10" db="EMBL/GenBank/DDBJ databases">
        <title>ChiBAC.</title>
        <authorList>
            <person name="Zenner C."/>
            <person name="Hitch T.C.A."/>
            <person name="Clavel T."/>
        </authorList>
    </citation>
    <scope>NUCLEOTIDE SEQUENCE [LARGE SCALE GENOMIC DNA]</scope>
    <source>
        <strain evidence="9 10">DSM 107456</strain>
    </source>
</reference>
<dbReference type="EMBL" id="JADCKF010000012">
    <property type="protein sequence ID" value="MBE5056925.1"/>
    <property type="molecule type" value="Genomic_DNA"/>
</dbReference>
<keyword evidence="10" id="KW-1185">Reference proteome</keyword>
<dbReference type="Gene3D" id="3.30.565.10">
    <property type="entry name" value="Histidine kinase-like ATPase, C-terminal domain"/>
    <property type="match status" value="1"/>
</dbReference>
<dbReference type="InterPro" id="IPR036890">
    <property type="entry name" value="HATPase_C_sf"/>
</dbReference>
<evidence type="ECO:0000256" key="1">
    <source>
        <dbReference type="ARBA" id="ARBA00000085"/>
    </source>
</evidence>
<evidence type="ECO:0000313" key="10">
    <source>
        <dbReference type="Proteomes" id="UP000806211"/>
    </source>
</evidence>
<protein>
    <recommendedName>
        <fullName evidence="3">histidine kinase</fullName>
        <ecNumber evidence="3">2.7.13.3</ecNumber>
    </recommendedName>
</protein>
<accession>A0ABR9RDZ1</accession>
<keyword evidence="6 9" id="KW-0418">Kinase</keyword>
<comment type="caution">
    <text evidence="9">The sequence shown here is derived from an EMBL/GenBank/DDBJ whole genome shotgun (WGS) entry which is preliminary data.</text>
</comment>
<evidence type="ECO:0000256" key="3">
    <source>
        <dbReference type="ARBA" id="ARBA00012438"/>
    </source>
</evidence>
<dbReference type="InterPro" id="IPR036097">
    <property type="entry name" value="HisK_dim/P_sf"/>
</dbReference>
<dbReference type="GO" id="GO:0016301">
    <property type="term" value="F:kinase activity"/>
    <property type="evidence" value="ECO:0007669"/>
    <property type="project" value="UniProtKB-KW"/>
</dbReference>
<organism evidence="9 10">
    <name type="scientific">Pseudoflavonifractor gallinarum</name>
    <dbReference type="NCBI Taxonomy" id="2779352"/>
    <lineage>
        <taxon>Bacteria</taxon>
        <taxon>Bacillati</taxon>
        <taxon>Bacillota</taxon>
        <taxon>Clostridia</taxon>
        <taxon>Eubacteriales</taxon>
        <taxon>Oscillospiraceae</taxon>
        <taxon>Pseudoflavonifractor</taxon>
    </lineage>
</organism>
<dbReference type="InterPro" id="IPR003661">
    <property type="entry name" value="HisK_dim/P_dom"/>
</dbReference>
<keyword evidence="7" id="KW-0902">Two-component regulatory system</keyword>
<dbReference type="CDD" id="cd00082">
    <property type="entry name" value="HisKA"/>
    <property type="match status" value="1"/>
</dbReference>
<name>A0ABR9RDZ1_9FIRM</name>
<proteinExistence type="predicted"/>